<keyword evidence="2" id="KW-1185">Reference proteome</keyword>
<dbReference type="EMBL" id="JNVN01001550">
    <property type="protein sequence ID" value="KHJ33245.1"/>
    <property type="molecule type" value="Genomic_DNA"/>
</dbReference>
<reference evidence="1 2" key="1">
    <citation type="journal article" date="2014" name="BMC Genomics">
        <title>Adaptive genomic structural variation in the grape powdery mildew pathogen, Erysiphe necator.</title>
        <authorList>
            <person name="Jones L."/>
            <person name="Riaz S."/>
            <person name="Morales-Cruz A."/>
            <person name="Amrine K.C."/>
            <person name="McGuire B."/>
            <person name="Gubler W.D."/>
            <person name="Walker M.A."/>
            <person name="Cantu D."/>
        </authorList>
    </citation>
    <scope>NUCLEOTIDE SEQUENCE [LARGE SCALE GENOMIC DNA]</scope>
    <source>
        <strain evidence="2">c</strain>
    </source>
</reference>
<proteinExistence type="predicted"/>
<evidence type="ECO:0000313" key="2">
    <source>
        <dbReference type="Proteomes" id="UP000030854"/>
    </source>
</evidence>
<organism evidence="1 2">
    <name type="scientific">Uncinula necator</name>
    <name type="common">Grape powdery mildew</name>
    <dbReference type="NCBI Taxonomy" id="52586"/>
    <lineage>
        <taxon>Eukaryota</taxon>
        <taxon>Fungi</taxon>
        <taxon>Dikarya</taxon>
        <taxon>Ascomycota</taxon>
        <taxon>Pezizomycotina</taxon>
        <taxon>Leotiomycetes</taxon>
        <taxon>Erysiphales</taxon>
        <taxon>Erysiphaceae</taxon>
        <taxon>Erysiphe</taxon>
    </lineage>
</organism>
<accession>A0A0B1P7D8</accession>
<dbReference type="HOGENOM" id="CLU_018153_0_0_1"/>
<name>A0A0B1P7D8_UNCNE</name>
<evidence type="ECO:0000313" key="1">
    <source>
        <dbReference type="EMBL" id="KHJ33245.1"/>
    </source>
</evidence>
<dbReference type="OMA" id="CISSHCK"/>
<protein>
    <submittedName>
        <fullName evidence="1">Putative eka-like protein</fullName>
    </submittedName>
</protein>
<gene>
    <name evidence="1" type="ORF">EV44_g3440</name>
</gene>
<sequence>MNEISRALVTIRSVCLKVYLKNAIAQFMRSGISEIPPSLPCRPTGPPPAVPVIKNTARSTLTTKASINHAVKNQVNKTFANIAQKGHQRSPNKINISQNHSTVKISAKIINKKSVLLGGDMRLFLRISKDHDWRLLAPCGVREVLFIHLKCSPFDITNIKWTPSGFALTSKDEETRQKLLNNNEGLALQNAKLEPASDLIIYRIATVLVALRTPNGTVIVEETNLAVEITRVTNGIPRMVRQHGKTRAGAPYRSWLAHFARDQAPRPGFLLFDESGIAVIFNPRQPTQQCKRCFGFHVTLSYSLEHLPAKIAHLQCISSHCKAPTKCRNCGGSHRSDSRYCLARPSRSGPATKDQLKTIKHLSQRQYHAEARAKAAIIRVEVAAINEETPSIYPKNNPDVISINEVDMSEASIDLGTSSEIQL</sequence>
<dbReference type="Proteomes" id="UP000030854">
    <property type="component" value="Unassembled WGS sequence"/>
</dbReference>
<dbReference type="AlphaFoldDB" id="A0A0B1P7D8"/>
<comment type="caution">
    <text evidence="1">The sequence shown here is derived from an EMBL/GenBank/DDBJ whole genome shotgun (WGS) entry which is preliminary data.</text>
</comment>